<dbReference type="RefSeq" id="XP_007724546.1">
    <property type="nucleotide sequence ID" value="XM_007726356.1"/>
</dbReference>
<evidence type="ECO:0000256" key="1">
    <source>
        <dbReference type="SAM" id="MobiDB-lite"/>
    </source>
</evidence>
<dbReference type="GeneID" id="19160345"/>
<dbReference type="HOGENOM" id="CLU_1111354_0_0_1"/>
<name>W9YFU5_9EURO</name>
<reference evidence="2 3" key="1">
    <citation type="submission" date="2013-03" db="EMBL/GenBank/DDBJ databases">
        <title>The Genome Sequence of Capronia coronata CBS 617.96.</title>
        <authorList>
            <consortium name="The Broad Institute Genomics Platform"/>
            <person name="Cuomo C."/>
            <person name="de Hoog S."/>
            <person name="Gorbushina A."/>
            <person name="Walker B."/>
            <person name="Young S.K."/>
            <person name="Zeng Q."/>
            <person name="Gargeya S."/>
            <person name="Fitzgerald M."/>
            <person name="Haas B."/>
            <person name="Abouelleil A."/>
            <person name="Allen A.W."/>
            <person name="Alvarado L."/>
            <person name="Arachchi H.M."/>
            <person name="Berlin A.M."/>
            <person name="Chapman S.B."/>
            <person name="Gainer-Dewar J."/>
            <person name="Goldberg J."/>
            <person name="Griggs A."/>
            <person name="Gujja S."/>
            <person name="Hansen M."/>
            <person name="Howarth C."/>
            <person name="Imamovic A."/>
            <person name="Ireland A."/>
            <person name="Larimer J."/>
            <person name="McCowan C."/>
            <person name="Murphy C."/>
            <person name="Pearson M."/>
            <person name="Poon T.W."/>
            <person name="Priest M."/>
            <person name="Roberts A."/>
            <person name="Saif S."/>
            <person name="Shea T."/>
            <person name="Sisk P."/>
            <person name="Sykes S."/>
            <person name="Wortman J."/>
            <person name="Nusbaum C."/>
            <person name="Birren B."/>
        </authorList>
    </citation>
    <scope>NUCLEOTIDE SEQUENCE [LARGE SCALE GENOMIC DNA]</scope>
    <source>
        <strain evidence="2 3">CBS 617.96</strain>
    </source>
</reference>
<evidence type="ECO:0000313" key="2">
    <source>
        <dbReference type="EMBL" id="EXJ88540.1"/>
    </source>
</evidence>
<protein>
    <submittedName>
        <fullName evidence="2">Uncharacterized protein</fullName>
    </submittedName>
</protein>
<dbReference type="OrthoDB" id="3914029at2759"/>
<comment type="caution">
    <text evidence="2">The sequence shown here is derived from an EMBL/GenBank/DDBJ whole genome shotgun (WGS) entry which is preliminary data.</text>
</comment>
<feature type="region of interest" description="Disordered" evidence="1">
    <location>
        <begin position="1"/>
        <end position="22"/>
    </location>
</feature>
<gene>
    <name evidence="2" type="ORF">A1O1_05470</name>
</gene>
<dbReference type="EMBL" id="AMWN01000004">
    <property type="protein sequence ID" value="EXJ88540.1"/>
    <property type="molecule type" value="Genomic_DNA"/>
</dbReference>
<dbReference type="Proteomes" id="UP000019484">
    <property type="component" value="Unassembled WGS sequence"/>
</dbReference>
<evidence type="ECO:0000313" key="3">
    <source>
        <dbReference type="Proteomes" id="UP000019484"/>
    </source>
</evidence>
<dbReference type="AlphaFoldDB" id="W9YFU5"/>
<sequence>MSKPTDSWDLSDPVPSYEETIANPETVEDPISREKSTLRPSVMRQERSRRITRVLNDSIIPCFTLHLSNACNKLIIAVVPSDALRNSAPVTEQNIVAPTLSNETTVTVVLLSGDEHRSSFWTQHAVVHELDHMLRRALCGSAVPGQMRVEATNLTSQAVSAVPSQPKAMPDNPARARPPKNSWLKRTFVLPGPDHDPTGETGKWNLGWREAESPITSDGEIWSDGGTGVPSSRPGSRIRTKAPMADEIDVHTRLRDVSFRTESELGLLETTTVRCIWVEIEVGI</sequence>
<keyword evidence="3" id="KW-1185">Reference proteome</keyword>
<proteinExistence type="predicted"/>
<dbReference type="eggNOG" id="ENOG502T1VM">
    <property type="taxonomic scope" value="Eukaryota"/>
</dbReference>
<feature type="region of interest" description="Disordered" evidence="1">
    <location>
        <begin position="216"/>
        <end position="238"/>
    </location>
</feature>
<feature type="region of interest" description="Disordered" evidence="1">
    <location>
        <begin position="161"/>
        <end position="180"/>
    </location>
</feature>
<accession>W9YFU5</accession>
<organism evidence="2 3">
    <name type="scientific">Capronia coronata CBS 617.96</name>
    <dbReference type="NCBI Taxonomy" id="1182541"/>
    <lineage>
        <taxon>Eukaryota</taxon>
        <taxon>Fungi</taxon>
        <taxon>Dikarya</taxon>
        <taxon>Ascomycota</taxon>
        <taxon>Pezizomycotina</taxon>
        <taxon>Eurotiomycetes</taxon>
        <taxon>Chaetothyriomycetidae</taxon>
        <taxon>Chaetothyriales</taxon>
        <taxon>Herpotrichiellaceae</taxon>
        <taxon>Capronia</taxon>
    </lineage>
</organism>